<dbReference type="EMBL" id="CP127173">
    <property type="protein sequence ID" value="WIV55477.1"/>
    <property type="molecule type" value="Genomic_DNA"/>
</dbReference>
<keyword evidence="2" id="KW-1185">Reference proteome</keyword>
<dbReference type="Proteomes" id="UP001227101">
    <property type="component" value="Chromosome"/>
</dbReference>
<evidence type="ECO:0000313" key="2">
    <source>
        <dbReference type="Proteomes" id="UP001227101"/>
    </source>
</evidence>
<name>A0ABY8XIN3_9PSEU</name>
<dbReference type="InterPro" id="IPR009737">
    <property type="entry name" value="Aim32/Apd1-like"/>
</dbReference>
<sequence>MTSWLLIEQPGAWAPDALETVVAEAFPDHLLDAARQAGLRPLLIRKPGRHARVPGAPRTVFVASGRPGRRWLERLEVTDLAELANLDLEAVAAGRGGHGTPVPGPLFLVCTHGSKDMCCAVYGRPVVTGLTQNHPGLVWEVSHVGGDRWAGNLLTVPDGFLHGGLGAAEAELVAKEALAGNVRLEHLRGRTSADSSWEQFAEIAVRGRTGLRGLDAVEAVASYTDGDTRRVVVAAGRQTYEVVLRRVPSVASGESRCSARLVLSGFAVESVRLVSTPSRLASSA</sequence>
<gene>
    <name evidence="1" type="ORF">QP939_42770</name>
</gene>
<dbReference type="RefSeq" id="WP_285452443.1">
    <property type="nucleotide sequence ID" value="NZ_CP127173.1"/>
</dbReference>
<reference evidence="1 2" key="1">
    <citation type="submission" date="2023-06" db="EMBL/GenBank/DDBJ databases">
        <authorList>
            <person name="Oyuntsetseg B."/>
            <person name="Kim S.B."/>
        </authorList>
    </citation>
    <scope>NUCLEOTIDE SEQUENCE [LARGE SCALE GENOMIC DNA]</scope>
    <source>
        <strain evidence="1 2">2-2</strain>
    </source>
</reference>
<protein>
    <submittedName>
        <fullName evidence="1">Sucrase ferredoxin</fullName>
    </submittedName>
</protein>
<proteinExistence type="predicted"/>
<organism evidence="1 2">
    <name type="scientific">Amycolatopsis nalaikhensis</name>
    <dbReference type="NCBI Taxonomy" id="715472"/>
    <lineage>
        <taxon>Bacteria</taxon>
        <taxon>Bacillati</taxon>
        <taxon>Actinomycetota</taxon>
        <taxon>Actinomycetes</taxon>
        <taxon>Pseudonocardiales</taxon>
        <taxon>Pseudonocardiaceae</taxon>
        <taxon>Amycolatopsis</taxon>
    </lineage>
</organism>
<evidence type="ECO:0000313" key="1">
    <source>
        <dbReference type="EMBL" id="WIV55477.1"/>
    </source>
</evidence>
<dbReference type="Pfam" id="PF06999">
    <property type="entry name" value="Suc_Fer-like"/>
    <property type="match status" value="1"/>
</dbReference>
<accession>A0ABY8XIN3</accession>